<evidence type="ECO:0000256" key="3">
    <source>
        <dbReference type="ARBA" id="ARBA00022691"/>
    </source>
</evidence>
<sequence>MVARKYGVVYTPDRLADFAAELLCSEIEESKFDNIKVLDPACGECALLDSVKKIKGKGYEYIGIDVDKTAILSASREYTIINNDTILPKNVRKKTAEFWAGKLPVINAIIANPPWSSEKIYNRDDLRNAGFELTVGQYDSFVLFLELAYKMICENGVFAFIIPDSIFDSQNENLRRFLTQNTEIKVIARLGEKLFDEVNRATTIIVCKKRKPTEQSITKCFRLSTDNRKKYLLTDIQLMDIYKENVHQVLQKRFLENPSCNFDVDTRREEEELLAKIKSSSIIWGEKFNFGRGVEISKSGNVVFCSKCGCAQGYKKSQLENGEKICTYCGKKIEVSESTIGSVISKHSTGNDNRILVGENVKRYGIEGKCYIKTSVPGINYKDLRMYTPPKLIVRKTGLGIYASIDYTGSMTSQTVYILKLRDNADGTPLEYYLALLNSRVIYYFYLKVYGENEWKSHPYLTKQIIYSLPIREYTQSALDIEIIKLAKDLARKYEYSKDLQLEKLICRKYELTDAEIRLIYDEMNRLPDLGAVNNMKVEVDVNV</sequence>
<organism evidence="6 7">
    <name type="scientific">Dorea longicatena</name>
    <dbReference type="NCBI Taxonomy" id="88431"/>
    <lineage>
        <taxon>Bacteria</taxon>
        <taxon>Bacillati</taxon>
        <taxon>Bacillota</taxon>
        <taxon>Clostridia</taxon>
        <taxon>Lachnospirales</taxon>
        <taxon>Lachnospiraceae</taxon>
        <taxon>Dorea</taxon>
    </lineage>
</organism>
<dbReference type="InterPro" id="IPR003356">
    <property type="entry name" value="DNA_methylase_A-5"/>
</dbReference>
<dbReference type="InterPro" id="IPR050953">
    <property type="entry name" value="N4_N6_ade-DNA_methylase"/>
</dbReference>
<dbReference type="PRINTS" id="PR00507">
    <property type="entry name" value="N12N6MTFRASE"/>
</dbReference>
<evidence type="ECO:0000259" key="4">
    <source>
        <dbReference type="Pfam" id="PF02384"/>
    </source>
</evidence>
<name>A0A845KS88_9FIRM</name>
<evidence type="ECO:0000259" key="5">
    <source>
        <dbReference type="Pfam" id="PF12950"/>
    </source>
</evidence>
<dbReference type="Gene3D" id="3.40.50.150">
    <property type="entry name" value="Vaccinia Virus protein VP39"/>
    <property type="match status" value="1"/>
</dbReference>
<proteinExistence type="predicted"/>
<protein>
    <submittedName>
        <fullName evidence="6">N-6 DNA methylase</fullName>
    </submittedName>
</protein>
<dbReference type="Gene3D" id="3.90.220.10">
    <property type="entry name" value="Adenine-n6-DNA-methyltransferase Taqi, Chain A, domain 2"/>
    <property type="match status" value="1"/>
</dbReference>
<gene>
    <name evidence="6" type="ORF">GT565_14030</name>
</gene>
<dbReference type="RefSeq" id="WP_161159855.1">
    <property type="nucleotide sequence ID" value="NZ_WWSB01000026.1"/>
</dbReference>
<dbReference type="GO" id="GO:0003677">
    <property type="term" value="F:DNA binding"/>
    <property type="evidence" value="ECO:0007669"/>
    <property type="project" value="InterPro"/>
</dbReference>
<dbReference type="GO" id="GO:0008170">
    <property type="term" value="F:N-methyltransferase activity"/>
    <property type="evidence" value="ECO:0007669"/>
    <property type="project" value="InterPro"/>
</dbReference>
<dbReference type="PANTHER" id="PTHR33841">
    <property type="entry name" value="DNA METHYLTRANSFERASE YEEA-RELATED"/>
    <property type="match status" value="1"/>
</dbReference>
<dbReference type="GO" id="GO:0032259">
    <property type="term" value="P:methylation"/>
    <property type="evidence" value="ECO:0007669"/>
    <property type="project" value="UniProtKB-KW"/>
</dbReference>
<dbReference type="SUPFAM" id="SSF53335">
    <property type="entry name" value="S-adenosyl-L-methionine-dependent methyltransferases"/>
    <property type="match status" value="1"/>
</dbReference>
<dbReference type="Proteomes" id="UP000446719">
    <property type="component" value="Unassembled WGS sequence"/>
</dbReference>
<dbReference type="Pfam" id="PF12950">
    <property type="entry name" value="TaqI_C"/>
    <property type="match status" value="1"/>
</dbReference>
<dbReference type="InterPro" id="IPR023135">
    <property type="entry name" value="N6_DNA_MeTrfase_TaqI_C"/>
</dbReference>
<dbReference type="PANTHER" id="PTHR33841:SF5">
    <property type="entry name" value="DNA METHYLASE (MODIFICATION METHYLASE) (METHYLTRANSFERASE)-RELATED"/>
    <property type="match status" value="1"/>
</dbReference>
<keyword evidence="1 6" id="KW-0489">Methyltransferase</keyword>
<feature type="domain" description="DNA methylase adenine-specific" evidence="4">
    <location>
        <begin position="4"/>
        <end position="249"/>
    </location>
</feature>
<dbReference type="InterPro" id="IPR025931">
    <property type="entry name" value="TaqI_C"/>
</dbReference>
<evidence type="ECO:0000313" key="7">
    <source>
        <dbReference type="Proteomes" id="UP000446719"/>
    </source>
</evidence>
<dbReference type="EMBL" id="WWSB01000026">
    <property type="protein sequence ID" value="MZK19180.1"/>
    <property type="molecule type" value="Genomic_DNA"/>
</dbReference>
<dbReference type="Pfam" id="PF02384">
    <property type="entry name" value="N6_Mtase"/>
    <property type="match status" value="1"/>
</dbReference>
<comment type="caution">
    <text evidence="6">The sequence shown here is derived from an EMBL/GenBank/DDBJ whole genome shotgun (WGS) entry which is preliminary data.</text>
</comment>
<dbReference type="AlphaFoldDB" id="A0A845KS88"/>
<evidence type="ECO:0000313" key="6">
    <source>
        <dbReference type="EMBL" id="MZK19180.1"/>
    </source>
</evidence>
<keyword evidence="2" id="KW-0808">Transferase</keyword>
<evidence type="ECO:0000256" key="2">
    <source>
        <dbReference type="ARBA" id="ARBA00022679"/>
    </source>
</evidence>
<evidence type="ECO:0000256" key="1">
    <source>
        <dbReference type="ARBA" id="ARBA00022603"/>
    </source>
</evidence>
<keyword evidence="3" id="KW-0949">S-adenosyl-L-methionine</keyword>
<dbReference type="InterPro" id="IPR029063">
    <property type="entry name" value="SAM-dependent_MTases_sf"/>
</dbReference>
<feature type="domain" description="TaqI-like C-terminal specificity" evidence="5">
    <location>
        <begin position="355"/>
        <end position="471"/>
    </location>
</feature>
<accession>A0A845KS88</accession>
<reference evidence="6 7" key="1">
    <citation type="journal article" date="2019" name="Nat. Med.">
        <title>A library of human gut bacterial isolates paired with longitudinal multiomics data enables mechanistic microbiome research.</title>
        <authorList>
            <person name="Poyet M."/>
            <person name="Groussin M."/>
            <person name="Gibbons S.M."/>
            <person name="Avila-Pacheco J."/>
            <person name="Jiang X."/>
            <person name="Kearney S.M."/>
            <person name="Perrotta A.R."/>
            <person name="Berdy B."/>
            <person name="Zhao S."/>
            <person name="Lieberman T.D."/>
            <person name="Swanson P.K."/>
            <person name="Smith M."/>
            <person name="Roesemann S."/>
            <person name="Alexander J.E."/>
            <person name="Rich S.A."/>
            <person name="Livny J."/>
            <person name="Vlamakis H."/>
            <person name="Clish C."/>
            <person name="Bullock K."/>
            <person name="Deik A."/>
            <person name="Scott J."/>
            <person name="Pierce K.A."/>
            <person name="Xavier R.J."/>
            <person name="Alm E.J."/>
        </authorList>
    </citation>
    <scope>NUCLEOTIDE SEQUENCE [LARGE SCALE GENOMIC DNA]</scope>
    <source>
        <strain evidence="6 7">BIOML-A7</strain>
    </source>
</reference>